<keyword evidence="2 6" id="KW-0489">Methyltransferase</keyword>
<dbReference type="Pfam" id="PF08241">
    <property type="entry name" value="Methyltransf_11"/>
    <property type="match status" value="1"/>
</dbReference>
<dbReference type="CDD" id="cd02440">
    <property type="entry name" value="AdoMet_MTases"/>
    <property type="match status" value="1"/>
</dbReference>
<evidence type="ECO:0000259" key="5">
    <source>
        <dbReference type="Pfam" id="PF08241"/>
    </source>
</evidence>
<comment type="caution">
    <text evidence="6">The sequence shown here is derived from an EMBL/GenBank/DDBJ whole genome shotgun (WGS) entry which is preliminary data.</text>
</comment>
<organism evidence="6 7">
    <name type="scientific">Nonomuraea insulae</name>
    <dbReference type="NCBI Taxonomy" id="1616787"/>
    <lineage>
        <taxon>Bacteria</taxon>
        <taxon>Bacillati</taxon>
        <taxon>Actinomycetota</taxon>
        <taxon>Actinomycetes</taxon>
        <taxon>Streptosporangiales</taxon>
        <taxon>Streptosporangiaceae</taxon>
        <taxon>Nonomuraea</taxon>
    </lineage>
</organism>
<feature type="domain" description="Methyltransferase type 11" evidence="5">
    <location>
        <begin position="23"/>
        <end position="67"/>
    </location>
</feature>
<dbReference type="Proteomes" id="UP001596058">
    <property type="component" value="Unassembled WGS sequence"/>
</dbReference>
<reference evidence="7" key="1">
    <citation type="journal article" date="2019" name="Int. J. Syst. Evol. Microbiol.">
        <title>The Global Catalogue of Microorganisms (GCM) 10K type strain sequencing project: providing services to taxonomists for standard genome sequencing and annotation.</title>
        <authorList>
            <consortium name="The Broad Institute Genomics Platform"/>
            <consortium name="The Broad Institute Genome Sequencing Center for Infectious Disease"/>
            <person name="Wu L."/>
            <person name="Ma J."/>
        </authorList>
    </citation>
    <scope>NUCLEOTIDE SEQUENCE [LARGE SCALE GENOMIC DNA]</scope>
    <source>
        <strain evidence="7">CCUG 53903</strain>
    </source>
</reference>
<evidence type="ECO:0000256" key="4">
    <source>
        <dbReference type="SAM" id="MobiDB-lite"/>
    </source>
</evidence>
<dbReference type="InterPro" id="IPR013216">
    <property type="entry name" value="Methyltransf_11"/>
</dbReference>
<protein>
    <submittedName>
        <fullName evidence="6">Class I SAM-dependent methyltransferase</fullName>
    </submittedName>
</protein>
<name>A0ABW1CTK0_9ACTN</name>
<dbReference type="PANTHER" id="PTHR44942:SF4">
    <property type="entry name" value="METHYLTRANSFERASE TYPE 11 DOMAIN-CONTAINING PROTEIN"/>
    <property type="match status" value="1"/>
</dbReference>
<dbReference type="Gene3D" id="3.40.50.150">
    <property type="entry name" value="Vaccinia Virus protein VP39"/>
    <property type="match status" value="1"/>
</dbReference>
<dbReference type="EMBL" id="JBHSPA010000043">
    <property type="protein sequence ID" value="MFC5828958.1"/>
    <property type="molecule type" value="Genomic_DNA"/>
</dbReference>
<dbReference type="RefSeq" id="WP_379518465.1">
    <property type="nucleotide sequence ID" value="NZ_JBHSPA010000043.1"/>
</dbReference>
<keyword evidence="3" id="KW-0808">Transferase</keyword>
<feature type="region of interest" description="Disordered" evidence="4">
    <location>
        <begin position="1"/>
        <end position="33"/>
    </location>
</feature>
<evidence type="ECO:0000313" key="6">
    <source>
        <dbReference type="EMBL" id="MFC5828958.1"/>
    </source>
</evidence>
<comment type="similarity">
    <text evidence="1">Belongs to the methyltransferase superfamily.</text>
</comment>
<evidence type="ECO:0000256" key="1">
    <source>
        <dbReference type="ARBA" id="ARBA00008361"/>
    </source>
</evidence>
<dbReference type="SUPFAM" id="SSF53335">
    <property type="entry name" value="S-adenosyl-L-methionine-dependent methyltransferases"/>
    <property type="match status" value="1"/>
</dbReference>
<dbReference type="InterPro" id="IPR029063">
    <property type="entry name" value="SAM-dependent_MTases_sf"/>
</dbReference>
<keyword evidence="7" id="KW-1185">Reference proteome</keyword>
<proteinExistence type="inferred from homology"/>
<evidence type="ECO:0000256" key="2">
    <source>
        <dbReference type="ARBA" id="ARBA00022603"/>
    </source>
</evidence>
<accession>A0ABW1CTK0</accession>
<dbReference type="GO" id="GO:0032259">
    <property type="term" value="P:methylation"/>
    <property type="evidence" value="ECO:0007669"/>
    <property type="project" value="UniProtKB-KW"/>
</dbReference>
<evidence type="ECO:0000256" key="3">
    <source>
        <dbReference type="ARBA" id="ARBA00022679"/>
    </source>
</evidence>
<dbReference type="InterPro" id="IPR051052">
    <property type="entry name" value="Diverse_substrate_MTase"/>
</dbReference>
<sequence length="179" mass="20113">MRRCARSWRNGCGGRPPSPPSSPGSAEEIPLPDGSMDAVVAGQAYHWFDPEPAHAEIARVLRPGGVFAPVWNLRDESVAWVAELSRLVQEYRNGSEADRVLPDRAFGEAFGPVERLEVGHSQRHTTASLLDLIRSRSWYLTAAEERRRQIDDAVRDVADGLPDSFDLPYITRIYRSFKR</sequence>
<dbReference type="GO" id="GO:0008168">
    <property type="term" value="F:methyltransferase activity"/>
    <property type="evidence" value="ECO:0007669"/>
    <property type="project" value="UniProtKB-KW"/>
</dbReference>
<gene>
    <name evidence="6" type="ORF">ACFPZ3_34285</name>
</gene>
<dbReference type="PANTHER" id="PTHR44942">
    <property type="entry name" value="METHYLTRANSF_11 DOMAIN-CONTAINING PROTEIN"/>
    <property type="match status" value="1"/>
</dbReference>
<evidence type="ECO:0000313" key="7">
    <source>
        <dbReference type="Proteomes" id="UP001596058"/>
    </source>
</evidence>